<sequence length="310" mass="35290">MRTLYYSFIMCCCLSVSLQVLGLSREDSLSKYDKLDSSEIIAASFTYKVGEQELGQGAILCVPDGYRLLDARQSRLLAENIWGNPEDPNMLGVLLPPKTAPTDKDFSGFVISFEPSGHLDEQEAGKINYSRLLYTMKEELKNYNVLRSRHGEGAINSMDWAFPPYFDKKNHSLHWARVLHFADKQPAILNYEVRFLSRSGALCFTAVGKPTDMARLRKQMELVTAAARFSAGNSYTDFNPRTDVAAQWTPEITMVSTSILSVDKILSGLRSILLTVLVSLCMVLFVYVMQYYHHHRRKPTYRKMIDERLN</sequence>
<keyword evidence="1" id="KW-1133">Transmembrane helix</keyword>
<dbReference type="InterPro" id="IPR018682">
    <property type="entry name" value="DUF2167_membr"/>
</dbReference>
<dbReference type="OrthoDB" id="196355at2"/>
<keyword evidence="1" id="KW-0472">Membrane</keyword>
<dbReference type="Pfam" id="PF09935">
    <property type="entry name" value="DUF2167"/>
    <property type="match status" value="1"/>
</dbReference>
<organism evidence="2 3">
    <name type="scientific">Chitinophaga polysaccharea</name>
    <dbReference type="NCBI Taxonomy" id="1293035"/>
    <lineage>
        <taxon>Bacteria</taxon>
        <taxon>Pseudomonadati</taxon>
        <taxon>Bacteroidota</taxon>
        <taxon>Chitinophagia</taxon>
        <taxon>Chitinophagales</taxon>
        <taxon>Chitinophagaceae</taxon>
        <taxon>Chitinophaga</taxon>
    </lineage>
</organism>
<dbReference type="Proteomes" id="UP000320811">
    <property type="component" value="Unassembled WGS sequence"/>
</dbReference>
<comment type="caution">
    <text evidence="2">The sequence shown here is derived from an EMBL/GenBank/DDBJ whole genome shotgun (WGS) entry which is preliminary data.</text>
</comment>
<evidence type="ECO:0000313" key="3">
    <source>
        <dbReference type="Proteomes" id="UP000320811"/>
    </source>
</evidence>
<feature type="transmembrane region" description="Helical" evidence="1">
    <location>
        <begin position="272"/>
        <end position="292"/>
    </location>
</feature>
<accession>A0A561P323</accession>
<keyword evidence="3" id="KW-1185">Reference proteome</keyword>
<name>A0A561P323_9BACT</name>
<dbReference type="RefSeq" id="WP_145674931.1">
    <property type="nucleotide sequence ID" value="NZ_VIWO01000015.1"/>
</dbReference>
<dbReference type="EMBL" id="VIWO01000015">
    <property type="protein sequence ID" value="TWF32519.1"/>
    <property type="molecule type" value="Genomic_DNA"/>
</dbReference>
<evidence type="ECO:0000313" key="2">
    <source>
        <dbReference type="EMBL" id="TWF32519.1"/>
    </source>
</evidence>
<gene>
    <name evidence="2" type="ORF">FHW36_11545</name>
</gene>
<dbReference type="AlphaFoldDB" id="A0A561P323"/>
<protein>
    <submittedName>
        <fullName evidence="2">Uncharacterized protein DUF2167</fullName>
    </submittedName>
</protein>
<evidence type="ECO:0000256" key="1">
    <source>
        <dbReference type="SAM" id="Phobius"/>
    </source>
</evidence>
<keyword evidence="1" id="KW-0812">Transmembrane</keyword>
<proteinExistence type="predicted"/>
<reference evidence="2 3" key="1">
    <citation type="submission" date="2019-06" db="EMBL/GenBank/DDBJ databases">
        <title>Sorghum-associated microbial communities from plants grown in Nebraska, USA.</title>
        <authorList>
            <person name="Schachtman D."/>
        </authorList>
    </citation>
    <scope>NUCLEOTIDE SEQUENCE [LARGE SCALE GENOMIC DNA]</scope>
    <source>
        <strain evidence="2 3">1209</strain>
    </source>
</reference>